<dbReference type="InterPro" id="IPR036390">
    <property type="entry name" value="WH_DNA-bd_sf"/>
</dbReference>
<evidence type="ECO:0000259" key="5">
    <source>
        <dbReference type="PROSITE" id="PS50931"/>
    </source>
</evidence>
<dbReference type="Pfam" id="PF00126">
    <property type="entry name" value="HTH_1"/>
    <property type="match status" value="1"/>
</dbReference>
<feature type="domain" description="HTH lysR-type" evidence="5">
    <location>
        <begin position="2"/>
        <end position="59"/>
    </location>
</feature>
<dbReference type="SUPFAM" id="SSF53850">
    <property type="entry name" value="Periplasmic binding protein-like II"/>
    <property type="match status" value="1"/>
</dbReference>
<dbReference type="Proteomes" id="UP000559182">
    <property type="component" value="Unassembled WGS sequence"/>
</dbReference>
<sequence>MLDVRRLRLLVELSRRGTIAAVAHALAYSPSAVSQQLAVLEKESGSKLLEPIGRRVRLTPAGELLVVRGERILTELEQASIALEAATGSVGGTVRLAAFQSAALTVLPLALISLRQQHPSLRIEVTEMEPEQSLPALTAGDFDLVLAEEYPGRPRPHLAGVDRRDIIEDRLQLVVPEAGGVRRIDDVAGEEFAMEPVGTAAREWSETVCRAAGFEPMVTYTSTDLQIQLRMVDHSLAVALLPELADAARYSRVVAGPLPGDPVRRIFAATRAGGFDRPAVSAITETVSAVGQRATR</sequence>
<dbReference type="InterPro" id="IPR005119">
    <property type="entry name" value="LysR_subst-bd"/>
</dbReference>
<accession>A0A839N3V1</accession>
<dbReference type="RefSeq" id="WP_183320179.1">
    <property type="nucleotide sequence ID" value="NZ_JACHVQ010000001.1"/>
</dbReference>
<dbReference type="GO" id="GO:0003700">
    <property type="term" value="F:DNA-binding transcription factor activity"/>
    <property type="evidence" value="ECO:0007669"/>
    <property type="project" value="InterPro"/>
</dbReference>
<dbReference type="Gene3D" id="1.10.10.10">
    <property type="entry name" value="Winged helix-like DNA-binding domain superfamily/Winged helix DNA-binding domain"/>
    <property type="match status" value="1"/>
</dbReference>
<dbReference type="InterPro" id="IPR036388">
    <property type="entry name" value="WH-like_DNA-bd_sf"/>
</dbReference>
<dbReference type="EMBL" id="JACHVQ010000001">
    <property type="protein sequence ID" value="MBB2891987.1"/>
    <property type="molecule type" value="Genomic_DNA"/>
</dbReference>
<dbReference type="CDD" id="cd08423">
    <property type="entry name" value="PBP2_LTTR_like_6"/>
    <property type="match status" value="1"/>
</dbReference>
<keyword evidence="2" id="KW-0805">Transcription regulation</keyword>
<dbReference type="Gene3D" id="3.40.190.10">
    <property type="entry name" value="Periplasmic binding protein-like II"/>
    <property type="match status" value="2"/>
</dbReference>
<dbReference type="PANTHER" id="PTHR30346">
    <property type="entry name" value="TRANSCRIPTIONAL DUAL REGULATOR HCAR-RELATED"/>
    <property type="match status" value="1"/>
</dbReference>
<evidence type="ECO:0000313" key="7">
    <source>
        <dbReference type="Proteomes" id="UP000559182"/>
    </source>
</evidence>
<keyword evidence="4" id="KW-0804">Transcription</keyword>
<dbReference type="InterPro" id="IPR000847">
    <property type="entry name" value="LysR_HTH_N"/>
</dbReference>
<comment type="caution">
    <text evidence="6">The sequence shown here is derived from an EMBL/GenBank/DDBJ whole genome shotgun (WGS) entry which is preliminary data.</text>
</comment>
<dbReference type="GO" id="GO:0003677">
    <property type="term" value="F:DNA binding"/>
    <property type="evidence" value="ECO:0007669"/>
    <property type="project" value="UniProtKB-KW"/>
</dbReference>
<organism evidence="6 7">
    <name type="scientific">Flexivirga oryzae</name>
    <dbReference type="NCBI Taxonomy" id="1794944"/>
    <lineage>
        <taxon>Bacteria</taxon>
        <taxon>Bacillati</taxon>
        <taxon>Actinomycetota</taxon>
        <taxon>Actinomycetes</taxon>
        <taxon>Micrococcales</taxon>
        <taxon>Dermacoccaceae</taxon>
        <taxon>Flexivirga</taxon>
    </lineage>
</organism>
<gene>
    <name evidence="6" type="ORF">FHU39_001971</name>
</gene>
<evidence type="ECO:0000256" key="2">
    <source>
        <dbReference type="ARBA" id="ARBA00023015"/>
    </source>
</evidence>
<evidence type="ECO:0000256" key="1">
    <source>
        <dbReference type="ARBA" id="ARBA00009437"/>
    </source>
</evidence>
<evidence type="ECO:0000256" key="3">
    <source>
        <dbReference type="ARBA" id="ARBA00023125"/>
    </source>
</evidence>
<proteinExistence type="inferred from homology"/>
<comment type="similarity">
    <text evidence="1">Belongs to the LysR transcriptional regulatory family.</text>
</comment>
<dbReference type="SUPFAM" id="SSF46785">
    <property type="entry name" value="Winged helix' DNA-binding domain"/>
    <property type="match status" value="1"/>
</dbReference>
<protein>
    <submittedName>
        <fullName evidence="6">DNA-binding transcriptional LysR family regulator</fullName>
    </submittedName>
</protein>
<keyword evidence="3 6" id="KW-0238">DNA-binding</keyword>
<dbReference type="PANTHER" id="PTHR30346:SF29">
    <property type="entry name" value="LYSR SUBSTRATE-BINDING"/>
    <property type="match status" value="1"/>
</dbReference>
<reference evidence="6 7" key="1">
    <citation type="submission" date="2020-08" db="EMBL/GenBank/DDBJ databases">
        <title>Sequencing the genomes of 1000 actinobacteria strains.</title>
        <authorList>
            <person name="Klenk H.-P."/>
        </authorList>
    </citation>
    <scope>NUCLEOTIDE SEQUENCE [LARGE SCALE GENOMIC DNA]</scope>
    <source>
        <strain evidence="6 7">DSM 105369</strain>
    </source>
</reference>
<dbReference type="AlphaFoldDB" id="A0A839N3V1"/>
<evidence type="ECO:0000256" key="4">
    <source>
        <dbReference type="ARBA" id="ARBA00023163"/>
    </source>
</evidence>
<name>A0A839N3V1_9MICO</name>
<keyword evidence="7" id="KW-1185">Reference proteome</keyword>
<dbReference type="GO" id="GO:0032993">
    <property type="term" value="C:protein-DNA complex"/>
    <property type="evidence" value="ECO:0007669"/>
    <property type="project" value="TreeGrafter"/>
</dbReference>
<dbReference type="Pfam" id="PF03466">
    <property type="entry name" value="LysR_substrate"/>
    <property type="match status" value="1"/>
</dbReference>
<dbReference type="PROSITE" id="PS50931">
    <property type="entry name" value="HTH_LYSR"/>
    <property type="match status" value="1"/>
</dbReference>
<evidence type="ECO:0000313" key="6">
    <source>
        <dbReference type="EMBL" id="MBB2891987.1"/>
    </source>
</evidence>